<organism evidence="1">
    <name type="scientific">uncultured Sulfurovum sp</name>
    <dbReference type="NCBI Taxonomy" id="269237"/>
    <lineage>
        <taxon>Bacteria</taxon>
        <taxon>Pseudomonadati</taxon>
        <taxon>Campylobacterota</taxon>
        <taxon>Epsilonproteobacteria</taxon>
        <taxon>Campylobacterales</taxon>
        <taxon>Sulfurovaceae</taxon>
        <taxon>Sulfurovum</taxon>
        <taxon>environmental samples</taxon>
    </lineage>
</organism>
<gene>
    <name evidence="1" type="ORF">HELGO_WM18695</name>
</gene>
<evidence type="ECO:0000313" key="1">
    <source>
        <dbReference type="EMBL" id="CAA6818960.1"/>
    </source>
</evidence>
<protein>
    <recommendedName>
        <fullName evidence="2">Ribbon-helix-helix protein CopG domain-containing protein</fullName>
    </recommendedName>
</protein>
<evidence type="ECO:0008006" key="2">
    <source>
        <dbReference type="Google" id="ProtNLM"/>
    </source>
</evidence>
<sequence length="79" mass="9191">MELTVRKNFVFDKNIAMYLEEIAKDTKQSMTSLVQEMIEERYKEIKVKKRIKAFKSIDGSATGLLTDFSIQSIKANREL</sequence>
<dbReference type="AlphaFoldDB" id="A0A6S6TQN9"/>
<reference evidence="1" key="1">
    <citation type="submission" date="2020-01" db="EMBL/GenBank/DDBJ databases">
        <authorList>
            <person name="Meier V. D."/>
            <person name="Meier V D."/>
        </authorList>
    </citation>
    <scope>NUCLEOTIDE SEQUENCE</scope>
    <source>
        <strain evidence="1">HLG_WM_MAG_02</strain>
    </source>
</reference>
<accession>A0A6S6TQN9</accession>
<proteinExistence type="predicted"/>
<name>A0A6S6TQN9_9BACT</name>
<dbReference type="EMBL" id="CACVAZ010000119">
    <property type="protein sequence ID" value="CAA6818960.1"/>
    <property type="molecule type" value="Genomic_DNA"/>
</dbReference>